<organism evidence="3">
    <name type="scientific">freshwater metagenome</name>
    <dbReference type="NCBI Taxonomy" id="449393"/>
    <lineage>
        <taxon>unclassified sequences</taxon>
        <taxon>metagenomes</taxon>
        <taxon>ecological metagenomes</taxon>
    </lineage>
</organism>
<protein>
    <submittedName>
        <fullName evidence="3">Unannotated protein</fullName>
    </submittedName>
</protein>
<feature type="domain" description="Glutamine amidotransferase type-2" evidence="2">
    <location>
        <begin position="2"/>
        <end position="250"/>
    </location>
</feature>
<dbReference type="Pfam" id="PF13230">
    <property type="entry name" value="GATase_4"/>
    <property type="match status" value="1"/>
</dbReference>
<name>A0A6J6GXS9_9ZZZZ</name>
<dbReference type="AlphaFoldDB" id="A0A6J6GXS9"/>
<evidence type="ECO:0000313" key="3">
    <source>
        <dbReference type="EMBL" id="CAB4605746.1"/>
    </source>
</evidence>
<dbReference type="PANTHER" id="PTHR42824">
    <property type="entry name" value="GLUTAMINE AMIDOTRANSFERASE"/>
    <property type="match status" value="1"/>
</dbReference>
<dbReference type="InterPro" id="IPR026869">
    <property type="entry name" value="EgtC-like"/>
</dbReference>
<reference evidence="3" key="1">
    <citation type="submission" date="2020-05" db="EMBL/GenBank/DDBJ databases">
        <authorList>
            <person name="Chiriac C."/>
            <person name="Salcher M."/>
            <person name="Ghai R."/>
            <person name="Kavagutti S V."/>
        </authorList>
    </citation>
    <scope>NUCLEOTIDE SEQUENCE</scope>
</reference>
<dbReference type="InterPro" id="IPR029055">
    <property type="entry name" value="Ntn_hydrolases_N"/>
</dbReference>
<keyword evidence="1" id="KW-0315">Glutamine amidotransferase</keyword>
<gene>
    <name evidence="3" type="ORF">UFOPK1852_00387</name>
</gene>
<dbReference type="Gene3D" id="3.60.20.10">
    <property type="entry name" value="Glutamine Phosphoribosylpyrophosphate, subunit 1, domain 1"/>
    <property type="match status" value="1"/>
</dbReference>
<dbReference type="SUPFAM" id="SSF56235">
    <property type="entry name" value="N-terminal nucleophile aminohydrolases (Ntn hydrolases)"/>
    <property type="match status" value="1"/>
</dbReference>
<dbReference type="PANTHER" id="PTHR42824:SF1">
    <property type="entry name" value="GLUTAMINE AMIDOTRANSFERASE YAFJ-RELATED"/>
    <property type="match status" value="1"/>
</dbReference>
<sequence length="250" mass="27705">MCRLLGYAASSDTTFAEIVGEGFENFVAMSDEHKDGWGITSIDKSGEVSRTVDLERAVASSTFIDVKDRPADSGLLHLRLASKGLTIDIKNNHPFVDGTYSFMHNGTIRPAASVEAFIDPEFANRAQGSTDSERYFYVILSEIKKHGLVDGVRSAVTKISDNCDFSSINCMLLTPDYLIAACEFNVSDQTEWTVNSHYELRYRNDENGVVISSTGWGHDDWSVLANHQVLVVDRKSLNTEILSLPLRLEA</sequence>
<evidence type="ECO:0000259" key="2">
    <source>
        <dbReference type="PROSITE" id="PS51278"/>
    </source>
</evidence>
<accession>A0A6J6GXS9</accession>
<proteinExistence type="predicted"/>
<dbReference type="PROSITE" id="PS51278">
    <property type="entry name" value="GATASE_TYPE_2"/>
    <property type="match status" value="1"/>
</dbReference>
<evidence type="ECO:0000256" key="1">
    <source>
        <dbReference type="ARBA" id="ARBA00022962"/>
    </source>
</evidence>
<dbReference type="InterPro" id="IPR017932">
    <property type="entry name" value="GATase_2_dom"/>
</dbReference>
<dbReference type="EMBL" id="CAEZUS010000042">
    <property type="protein sequence ID" value="CAB4605746.1"/>
    <property type="molecule type" value="Genomic_DNA"/>
</dbReference>